<feature type="domain" description="DinB-like" evidence="1">
    <location>
        <begin position="10"/>
        <end position="154"/>
    </location>
</feature>
<dbReference type="Gene3D" id="1.20.120.450">
    <property type="entry name" value="dinb family like domain"/>
    <property type="match status" value="1"/>
</dbReference>
<dbReference type="SUPFAM" id="SSF109854">
    <property type="entry name" value="DinB/YfiT-like putative metalloenzymes"/>
    <property type="match status" value="1"/>
</dbReference>
<dbReference type="EMBL" id="JADKPV010000006">
    <property type="protein sequence ID" value="MBF4501868.1"/>
    <property type="molecule type" value="Genomic_DNA"/>
</dbReference>
<keyword evidence="3" id="KW-1185">Reference proteome</keyword>
<sequence length="163" mass="19347">MTQLQKSFKQYEETTHKMISFLEENNHTFYWTKPSSEKWSVMQIVSHVTEAIPFWRQDVEGLLIEPTGRWGRNHEHVGRLVAVNEEVVRQKTVKEVIDQLTDESQSVEMMFKKLQPEHLIIQAPSYNVNFEGKPLSFIIDHLIVGHIQSHYEQMVRHYEEVKQ</sequence>
<gene>
    <name evidence="2" type="ORF">IRY55_10885</name>
</gene>
<organism evidence="2 3">
    <name type="scientific">Savagea serpentis</name>
    <dbReference type="NCBI Taxonomy" id="2785297"/>
    <lineage>
        <taxon>Bacteria</taxon>
        <taxon>Bacillati</taxon>
        <taxon>Bacillota</taxon>
        <taxon>Bacilli</taxon>
        <taxon>Bacillales</taxon>
        <taxon>Caryophanaceae</taxon>
        <taxon>Savagea</taxon>
    </lineage>
</organism>
<evidence type="ECO:0000259" key="1">
    <source>
        <dbReference type="Pfam" id="PF12867"/>
    </source>
</evidence>
<protein>
    <submittedName>
        <fullName evidence="2">DinB family protein</fullName>
    </submittedName>
</protein>
<dbReference type="InterPro" id="IPR034660">
    <property type="entry name" value="DinB/YfiT-like"/>
</dbReference>
<comment type="caution">
    <text evidence="2">The sequence shown here is derived from an EMBL/GenBank/DDBJ whole genome shotgun (WGS) entry which is preliminary data.</text>
</comment>
<dbReference type="Proteomes" id="UP000622653">
    <property type="component" value="Unassembled WGS sequence"/>
</dbReference>
<dbReference type="AlphaFoldDB" id="A0A8J7KI40"/>
<reference evidence="2" key="1">
    <citation type="submission" date="2020-11" db="EMBL/GenBank/DDBJ databases">
        <title>Multidrug resistant novel bacterium Savagea serpentis sp. nov., isolated from the scats of a vine snake (Ahaetulla nasuta).</title>
        <authorList>
            <person name="Venkata Ramana V."/>
            <person name="Vikas Patil S."/>
            <person name="Yogita Lugani V."/>
        </authorList>
    </citation>
    <scope>NUCLEOTIDE SEQUENCE</scope>
    <source>
        <strain evidence="2">SN6</strain>
    </source>
</reference>
<dbReference type="InterPro" id="IPR024775">
    <property type="entry name" value="DinB-like"/>
</dbReference>
<evidence type="ECO:0000313" key="2">
    <source>
        <dbReference type="EMBL" id="MBF4501868.1"/>
    </source>
</evidence>
<proteinExistence type="predicted"/>
<name>A0A8J7KI40_9BACL</name>
<accession>A0A8J7KI40</accession>
<dbReference type="Pfam" id="PF12867">
    <property type="entry name" value="DinB_2"/>
    <property type="match status" value="1"/>
</dbReference>
<evidence type="ECO:0000313" key="3">
    <source>
        <dbReference type="Proteomes" id="UP000622653"/>
    </source>
</evidence>
<dbReference type="RefSeq" id="WP_194563349.1">
    <property type="nucleotide sequence ID" value="NZ_JADKPV010000006.1"/>
</dbReference>